<dbReference type="Gene3D" id="3.40.225.10">
    <property type="entry name" value="Class II aldolase/adducin N-terminal domain"/>
    <property type="match status" value="1"/>
</dbReference>
<keyword evidence="5" id="KW-1185">Reference proteome</keyword>
<dbReference type="SUPFAM" id="SSF53639">
    <property type="entry name" value="AraD/HMP-PK domain-like"/>
    <property type="match status" value="1"/>
</dbReference>
<dbReference type="PANTHER" id="PTHR22789:SF0">
    <property type="entry name" value="3-OXO-TETRONATE 4-PHOSPHATE DECARBOXYLASE-RELATED"/>
    <property type="match status" value="1"/>
</dbReference>
<evidence type="ECO:0000256" key="1">
    <source>
        <dbReference type="ARBA" id="ARBA00022723"/>
    </source>
</evidence>
<protein>
    <recommendedName>
        <fullName evidence="3">Class II aldolase/adducin N-terminal domain-containing protein</fullName>
    </recommendedName>
</protein>
<dbReference type="GeneID" id="95979579"/>
<dbReference type="RefSeq" id="XP_069197936.1">
    <property type="nucleotide sequence ID" value="XM_069345736.1"/>
</dbReference>
<sequence length="304" mass="33384">MAGTSQESVFSTLIAANHILHYHKVVDAFGHISVRNPANPSTFFLSGNLAPALVSGLQDLVEYRVEDAGAVREDAPRGYAERFIHSEIYKKWPEVNSVVHAHAEDVIPFSISSQPIRPVYHMAGVIGACVPVFDINNHYKPSDTTHNLLVTNSHLGVGLANAFSPTSAFAKPINMIKSYFSSSDSPPPPFPPNPTVLMRGHGFTCVGTSIQESVYRSIYLCSNARVQTNALLIQNTFNVRKLAVKSVDDVFPIDMKDITYLSDRECVDAWEANKAQAARPWKLWCKEVETSGLYSNQLGPPPGT</sequence>
<name>A0ABR3P7G6_9PEZI</name>
<keyword evidence="1" id="KW-0479">Metal-binding</keyword>
<comment type="caution">
    <text evidence="4">The sequence shown here is derived from an EMBL/GenBank/DDBJ whole genome shotgun (WGS) entry which is preliminary data.</text>
</comment>
<feature type="domain" description="Class II aldolase/adducin N-terminal" evidence="3">
    <location>
        <begin position="11"/>
        <end position="228"/>
    </location>
</feature>
<organism evidence="4 5">
    <name type="scientific">Neodothiora populina</name>
    <dbReference type="NCBI Taxonomy" id="2781224"/>
    <lineage>
        <taxon>Eukaryota</taxon>
        <taxon>Fungi</taxon>
        <taxon>Dikarya</taxon>
        <taxon>Ascomycota</taxon>
        <taxon>Pezizomycotina</taxon>
        <taxon>Dothideomycetes</taxon>
        <taxon>Dothideomycetidae</taxon>
        <taxon>Dothideales</taxon>
        <taxon>Dothioraceae</taxon>
        <taxon>Neodothiora</taxon>
    </lineage>
</organism>
<proteinExistence type="predicted"/>
<gene>
    <name evidence="4" type="ORF">AAFC00_005880</name>
</gene>
<dbReference type="InterPro" id="IPR050197">
    <property type="entry name" value="Aldolase_class_II_sugar_metab"/>
</dbReference>
<evidence type="ECO:0000313" key="4">
    <source>
        <dbReference type="EMBL" id="KAL1301660.1"/>
    </source>
</evidence>
<dbReference type="InterPro" id="IPR036409">
    <property type="entry name" value="Aldolase_II/adducin_N_sf"/>
</dbReference>
<evidence type="ECO:0000256" key="2">
    <source>
        <dbReference type="ARBA" id="ARBA00023239"/>
    </source>
</evidence>
<dbReference type="Pfam" id="PF00596">
    <property type="entry name" value="Aldolase_II"/>
    <property type="match status" value="1"/>
</dbReference>
<keyword evidence="2" id="KW-0456">Lyase</keyword>
<dbReference type="SMART" id="SM01007">
    <property type="entry name" value="Aldolase_II"/>
    <property type="match status" value="1"/>
</dbReference>
<dbReference type="InterPro" id="IPR001303">
    <property type="entry name" value="Aldolase_II/adducin_N"/>
</dbReference>
<evidence type="ECO:0000313" key="5">
    <source>
        <dbReference type="Proteomes" id="UP001562354"/>
    </source>
</evidence>
<reference evidence="4 5" key="1">
    <citation type="submission" date="2024-07" db="EMBL/GenBank/DDBJ databases">
        <title>Draft sequence of the Neodothiora populina.</title>
        <authorList>
            <person name="Drown D.D."/>
            <person name="Schuette U.S."/>
            <person name="Buechlein A.B."/>
            <person name="Rusch D.R."/>
            <person name="Winton L.W."/>
            <person name="Adams G.A."/>
        </authorList>
    </citation>
    <scope>NUCLEOTIDE SEQUENCE [LARGE SCALE GENOMIC DNA]</scope>
    <source>
        <strain evidence="4 5">CPC 39397</strain>
    </source>
</reference>
<dbReference type="EMBL" id="JBFMKM010000013">
    <property type="protein sequence ID" value="KAL1301660.1"/>
    <property type="molecule type" value="Genomic_DNA"/>
</dbReference>
<dbReference type="Proteomes" id="UP001562354">
    <property type="component" value="Unassembled WGS sequence"/>
</dbReference>
<accession>A0ABR3P7G6</accession>
<dbReference type="PANTHER" id="PTHR22789">
    <property type="entry name" value="FUCULOSE PHOSPHATE ALDOLASE"/>
    <property type="match status" value="1"/>
</dbReference>
<evidence type="ECO:0000259" key="3">
    <source>
        <dbReference type="SMART" id="SM01007"/>
    </source>
</evidence>